<feature type="region of interest" description="Disordered" evidence="1">
    <location>
        <begin position="1"/>
        <end position="22"/>
    </location>
</feature>
<accession>A0AAV2D4J0</accession>
<protein>
    <submittedName>
        <fullName evidence="2">Uncharacterized protein</fullName>
    </submittedName>
</protein>
<keyword evidence="3" id="KW-1185">Reference proteome</keyword>
<dbReference type="Proteomes" id="UP001497516">
    <property type="component" value="Chromosome 2"/>
</dbReference>
<reference evidence="2 3" key="1">
    <citation type="submission" date="2024-04" db="EMBL/GenBank/DDBJ databases">
        <authorList>
            <person name="Fracassetti M."/>
        </authorList>
    </citation>
    <scope>NUCLEOTIDE SEQUENCE [LARGE SCALE GENOMIC DNA]</scope>
</reference>
<feature type="region of interest" description="Disordered" evidence="1">
    <location>
        <begin position="69"/>
        <end position="102"/>
    </location>
</feature>
<feature type="compositionally biased region" description="Pro residues" evidence="1">
    <location>
        <begin position="1"/>
        <end position="11"/>
    </location>
</feature>
<feature type="compositionally biased region" description="Polar residues" evidence="1">
    <location>
        <begin position="75"/>
        <end position="85"/>
    </location>
</feature>
<sequence length="102" mass="11268">MALPLLPPPRGTRPSSRSHEGPLRKVLAFINLGKKRMRFIKNTAAYLCQKSFIEMFKLTKSHPPIMLTPAHVSPGHSSDLGTTFLNPPPKAGHMSIKKPTKS</sequence>
<evidence type="ECO:0000313" key="2">
    <source>
        <dbReference type="EMBL" id="CAL1367199.1"/>
    </source>
</evidence>
<evidence type="ECO:0000256" key="1">
    <source>
        <dbReference type="SAM" id="MobiDB-lite"/>
    </source>
</evidence>
<dbReference type="EMBL" id="OZ034815">
    <property type="protein sequence ID" value="CAL1367199.1"/>
    <property type="molecule type" value="Genomic_DNA"/>
</dbReference>
<gene>
    <name evidence="2" type="ORF">LTRI10_LOCUS10992</name>
</gene>
<name>A0AAV2D4J0_9ROSI</name>
<organism evidence="2 3">
    <name type="scientific">Linum trigynum</name>
    <dbReference type="NCBI Taxonomy" id="586398"/>
    <lineage>
        <taxon>Eukaryota</taxon>
        <taxon>Viridiplantae</taxon>
        <taxon>Streptophyta</taxon>
        <taxon>Embryophyta</taxon>
        <taxon>Tracheophyta</taxon>
        <taxon>Spermatophyta</taxon>
        <taxon>Magnoliopsida</taxon>
        <taxon>eudicotyledons</taxon>
        <taxon>Gunneridae</taxon>
        <taxon>Pentapetalae</taxon>
        <taxon>rosids</taxon>
        <taxon>fabids</taxon>
        <taxon>Malpighiales</taxon>
        <taxon>Linaceae</taxon>
        <taxon>Linum</taxon>
    </lineage>
</organism>
<proteinExistence type="predicted"/>
<dbReference type="AlphaFoldDB" id="A0AAV2D4J0"/>
<evidence type="ECO:0000313" key="3">
    <source>
        <dbReference type="Proteomes" id="UP001497516"/>
    </source>
</evidence>